<feature type="compositionally biased region" description="Basic and acidic residues" evidence="1">
    <location>
        <begin position="60"/>
        <end position="79"/>
    </location>
</feature>
<dbReference type="Proteomes" id="UP000046392">
    <property type="component" value="Unplaced"/>
</dbReference>
<feature type="compositionally biased region" description="Basic and acidic residues" evidence="1">
    <location>
        <begin position="86"/>
        <end position="97"/>
    </location>
</feature>
<proteinExistence type="predicted"/>
<feature type="compositionally biased region" description="Basic residues" evidence="1">
    <location>
        <begin position="1"/>
        <end position="13"/>
    </location>
</feature>
<name>A0A0N5C3W2_STREA</name>
<dbReference type="AlphaFoldDB" id="A0A0N5C3W2"/>
<organism evidence="2 3">
    <name type="scientific">Strongyloides papillosus</name>
    <name type="common">Intestinal threadworm</name>
    <dbReference type="NCBI Taxonomy" id="174720"/>
    <lineage>
        <taxon>Eukaryota</taxon>
        <taxon>Metazoa</taxon>
        <taxon>Ecdysozoa</taxon>
        <taxon>Nematoda</taxon>
        <taxon>Chromadorea</taxon>
        <taxon>Rhabditida</taxon>
        <taxon>Tylenchina</taxon>
        <taxon>Panagrolaimomorpha</taxon>
        <taxon>Strongyloidoidea</taxon>
        <taxon>Strongyloididae</taxon>
        <taxon>Strongyloides</taxon>
    </lineage>
</organism>
<dbReference type="WBParaSite" id="SPAL_0001264600.1">
    <property type="protein sequence ID" value="SPAL_0001264600.1"/>
    <property type="gene ID" value="SPAL_0001264600"/>
</dbReference>
<accession>A0A0N5C3W2</accession>
<feature type="region of interest" description="Disordered" evidence="1">
    <location>
        <begin position="53"/>
        <end position="143"/>
    </location>
</feature>
<evidence type="ECO:0000256" key="1">
    <source>
        <dbReference type="SAM" id="MobiDB-lite"/>
    </source>
</evidence>
<evidence type="ECO:0000313" key="2">
    <source>
        <dbReference type="Proteomes" id="UP000046392"/>
    </source>
</evidence>
<keyword evidence="2" id="KW-1185">Reference proteome</keyword>
<feature type="region of interest" description="Disordered" evidence="1">
    <location>
        <begin position="1"/>
        <end position="33"/>
    </location>
</feature>
<feature type="compositionally biased region" description="Basic and acidic residues" evidence="1">
    <location>
        <begin position="132"/>
        <end position="143"/>
    </location>
</feature>
<sequence>MVSSRKLKSKSKKGFGIQKKSISKKHTTKDEIAMEVDGEIVKNTKDNIKKLIKERKQHQRWKDNEEHPDVPEPKSEATKHNPSRKGRGDLKVVDKARLTHLTSESGNGVVRGHRMTKKALKKLDKAKKRAIKEKEEKNSKMES</sequence>
<reference evidence="3" key="1">
    <citation type="submission" date="2017-02" db="UniProtKB">
        <authorList>
            <consortium name="WormBaseParasite"/>
        </authorList>
    </citation>
    <scope>IDENTIFICATION</scope>
</reference>
<protein>
    <submittedName>
        <fullName evidence="3">Uncharacterized protein</fullName>
    </submittedName>
</protein>
<evidence type="ECO:0000313" key="3">
    <source>
        <dbReference type="WBParaSite" id="SPAL_0001264600.1"/>
    </source>
</evidence>
<feature type="compositionally biased region" description="Basic residues" evidence="1">
    <location>
        <begin position="111"/>
        <end position="131"/>
    </location>
</feature>